<evidence type="ECO:0000313" key="2">
    <source>
        <dbReference type="Proteomes" id="UP000075901"/>
    </source>
</evidence>
<name>A0A182SJM9_9DIPT</name>
<dbReference type="Proteomes" id="UP000075901">
    <property type="component" value="Unassembled WGS sequence"/>
</dbReference>
<dbReference type="EnsemblMetazoa" id="AMAM008091-RA">
    <property type="protein sequence ID" value="AMAM008091-PA"/>
    <property type="gene ID" value="AMAM008091"/>
</dbReference>
<evidence type="ECO:0000313" key="1">
    <source>
        <dbReference type="EnsemblMetazoa" id="AMAM008091-PA"/>
    </source>
</evidence>
<dbReference type="AlphaFoldDB" id="A0A182SJM9"/>
<reference evidence="1" key="2">
    <citation type="submission" date="2020-05" db="UniProtKB">
        <authorList>
            <consortium name="EnsemblMetazoa"/>
        </authorList>
    </citation>
    <scope>IDENTIFICATION</scope>
    <source>
        <strain evidence="1">maculatus3</strain>
    </source>
</reference>
<protein>
    <submittedName>
        <fullName evidence="1">Uncharacterized protein</fullName>
    </submittedName>
</protein>
<organism evidence="1 2">
    <name type="scientific">Anopheles maculatus</name>
    <dbReference type="NCBI Taxonomy" id="74869"/>
    <lineage>
        <taxon>Eukaryota</taxon>
        <taxon>Metazoa</taxon>
        <taxon>Ecdysozoa</taxon>
        <taxon>Arthropoda</taxon>
        <taxon>Hexapoda</taxon>
        <taxon>Insecta</taxon>
        <taxon>Pterygota</taxon>
        <taxon>Neoptera</taxon>
        <taxon>Endopterygota</taxon>
        <taxon>Diptera</taxon>
        <taxon>Nematocera</taxon>
        <taxon>Culicoidea</taxon>
        <taxon>Culicidae</taxon>
        <taxon>Anophelinae</taxon>
        <taxon>Anopheles</taxon>
        <taxon>Anopheles maculatus group</taxon>
    </lineage>
</organism>
<sequence length="216" mass="21844">MVAACETEDDDASSTSISESSITMGMLLMSNLSFSIDSSLVSSLSAVLINLLSLLFSGMAGGSCLVDTTTTTGSSGLDVTTVDGTDCCCRFTSIGSTAAISSVIAEDVTDGFCGSSCFFALPSVPVVTALLSSAAGTLLAVVFSSPLNDLLDPRVARFSINCFALIGRSAVGAGAVADCALPLHSSLEPVVDELLAVLPSRDGTAYFSCTIDTSSL</sequence>
<proteinExistence type="predicted"/>
<reference evidence="2" key="1">
    <citation type="submission" date="2013-09" db="EMBL/GenBank/DDBJ databases">
        <title>The Genome Sequence of Anopheles maculatus species B.</title>
        <authorList>
            <consortium name="The Broad Institute Genomics Platform"/>
            <person name="Neafsey D.E."/>
            <person name="Besansky N."/>
            <person name="Howell P."/>
            <person name="Walton C."/>
            <person name="Young S.K."/>
            <person name="Zeng Q."/>
            <person name="Gargeya S."/>
            <person name="Fitzgerald M."/>
            <person name="Haas B."/>
            <person name="Abouelleil A."/>
            <person name="Allen A.W."/>
            <person name="Alvarado L."/>
            <person name="Arachchi H.M."/>
            <person name="Berlin A.M."/>
            <person name="Chapman S.B."/>
            <person name="Gainer-Dewar J."/>
            <person name="Goldberg J."/>
            <person name="Griggs A."/>
            <person name="Gujja S."/>
            <person name="Hansen M."/>
            <person name="Howarth C."/>
            <person name="Imamovic A."/>
            <person name="Ireland A."/>
            <person name="Larimer J."/>
            <person name="McCowan C."/>
            <person name="Murphy C."/>
            <person name="Pearson M."/>
            <person name="Poon T.W."/>
            <person name="Priest M."/>
            <person name="Roberts A."/>
            <person name="Saif S."/>
            <person name="Shea T."/>
            <person name="Sisk P."/>
            <person name="Sykes S."/>
            <person name="Wortman J."/>
            <person name="Nusbaum C."/>
            <person name="Birren B."/>
        </authorList>
    </citation>
    <scope>NUCLEOTIDE SEQUENCE [LARGE SCALE GENOMIC DNA]</scope>
    <source>
        <strain evidence="2">maculatus3</strain>
    </source>
</reference>
<accession>A0A182SJM9</accession>
<dbReference type="VEuPathDB" id="VectorBase:AMAM008091"/>
<keyword evidence="2" id="KW-1185">Reference proteome</keyword>